<dbReference type="Gene3D" id="3.90.550.10">
    <property type="entry name" value="Spore Coat Polysaccharide Biosynthesis Protein SpsA, Chain A"/>
    <property type="match status" value="1"/>
</dbReference>
<dbReference type="PANTHER" id="PTHR19136:SF81">
    <property type="entry name" value="MOLYBDENUM COFACTOR GUANYLYLTRANSFERASE"/>
    <property type="match status" value="1"/>
</dbReference>
<name>V4GUG0_9EURY</name>
<dbReference type="Pfam" id="PF12804">
    <property type="entry name" value="NTP_transf_3"/>
    <property type="match status" value="1"/>
</dbReference>
<dbReference type="InterPro" id="IPR025877">
    <property type="entry name" value="MobA-like_NTP_Trfase"/>
</dbReference>
<evidence type="ECO:0000256" key="5">
    <source>
        <dbReference type="ARBA" id="ARBA00022842"/>
    </source>
</evidence>
<organism evidence="10 11">
    <name type="scientific">Candidatus Halobonum tyrrellensis G22</name>
    <dbReference type="NCBI Taxonomy" id="1324957"/>
    <lineage>
        <taxon>Archaea</taxon>
        <taxon>Methanobacteriati</taxon>
        <taxon>Methanobacteriota</taxon>
        <taxon>Stenosarchaea group</taxon>
        <taxon>Halobacteria</taxon>
        <taxon>Halobacteriales</taxon>
        <taxon>Haloferacaceae</taxon>
        <taxon>Candidatus Halobonum</taxon>
    </lineage>
</organism>
<accession>V4GUG0</accession>
<dbReference type="EMBL" id="ASGZ01000024">
    <property type="protein sequence ID" value="ESP88776.1"/>
    <property type="molecule type" value="Genomic_DNA"/>
</dbReference>
<keyword evidence="11" id="KW-1185">Reference proteome</keyword>
<dbReference type="GO" id="GO:0006777">
    <property type="term" value="P:Mo-molybdopterin cofactor biosynthetic process"/>
    <property type="evidence" value="ECO:0007669"/>
    <property type="project" value="UniProtKB-KW"/>
</dbReference>
<evidence type="ECO:0000259" key="9">
    <source>
        <dbReference type="Pfam" id="PF12804"/>
    </source>
</evidence>
<protein>
    <submittedName>
        <fullName evidence="10">Molybdopterin-guanine dinucleotide biosynthesis protein A</fullName>
    </submittedName>
</protein>
<dbReference type="InterPro" id="IPR013482">
    <property type="entry name" value="Molybde_CF_guanTrfase"/>
</dbReference>
<dbReference type="GO" id="GO:0016779">
    <property type="term" value="F:nucleotidyltransferase activity"/>
    <property type="evidence" value="ECO:0007669"/>
    <property type="project" value="TreeGrafter"/>
</dbReference>
<gene>
    <name evidence="10" type="ORF">K933_07266</name>
</gene>
<dbReference type="RefSeq" id="WP_023394039.1">
    <property type="nucleotide sequence ID" value="NZ_ASGZ01000024.1"/>
</dbReference>
<keyword evidence="6" id="KW-0342">GTP-binding</keyword>
<dbReference type="eggNOG" id="arCOG01872">
    <property type="taxonomic scope" value="Archaea"/>
</dbReference>
<keyword evidence="4" id="KW-0547">Nucleotide-binding</keyword>
<evidence type="ECO:0000256" key="3">
    <source>
        <dbReference type="ARBA" id="ARBA00022723"/>
    </source>
</evidence>
<feature type="region of interest" description="Disordered" evidence="8">
    <location>
        <begin position="231"/>
        <end position="256"/>
    </location>
</feature>
<dbReference type="GO" id="GO:0005525">
    <property type="term" value="F:GTP binding"/>
    <property type="evidence" value="ECO:0007669"/>
    <property type="project" value="UniProtKB-KW"/>
</dbReference>
<evidence type="ECO:0000313" key="11">
    <source>
        <dbReference type="Proteomes" id="UP000017840"/>
    </source>
</evidence>
<sequence>MTPDPSTTEPGSAPAFVRGVVLAGGDSSRFGAAGEDKALARVGSGPDAERLLARTVRVLREATGREPAVVVRDDDRRATYARALGAEGDDGESVAFGFDAPGYEGPLGGLFGAVDAVDAPAVFCCGCDMPLLDPAAVAWLVDRFESLDTAGDRVDAVAVAYPDGALDPLHAVYRRERVAALRDRLPPTAGPRAALAELDAVHTVPVDDAPAGVPLGRSTTNVNTVAELAAAADEAGGADRVDGSDDADSPPDGFDR</sequence>
<dbReference type="OrthoDB" id="28434at2157"/>
<evidence type="ECO:0000256" key="4">
    <source>
        <dbReference type="ARBA" id="ARBA00022741"/>
    </source>
</evidence>
<evidence type="ECO:0000256" key="8">
    <source>
        <dbReference type="SAM" id="MobiDB-lite"/>
    </source>
</evidence>
<dbReference type="STRING" id="1324957.K933_07266"/>
<reference evidence="10 11" key="1">
    <citation type="journal article" date="2013" name="Genome Announc.">
        <title>Draft Genome Sequence of 'Candidatus Halobonum tyrrellensis' Strain G22, Isolated from the Hypersaline Waters of Lake Tyrrell, Australia.</title>
        <authorList>
            <person name="Ugalde J.A."/>
            <person name="Narasingarao P."/>
            <person name="Kuo S."/>
            <person name="Podell S."/>
            <person name="Allen E.E."/>
        </authorList>
    </citation>
    <scope>NUCLEOTIDE SEQUENCE [LARGE SCALE GENOMIC DNA]</scope>
    <source>
        <strain evidence="10 11">G22</strain>
    </source>
</reference>
<keyword evidence="3" id="KW-0479">Metal-binding</keyword>
<proteinExistence type="predicted"/>
<keyword evidence="1" id="KW-0963">Cytoplasm</keyword>
<evidence type="ECO:0000256" key="7">
    <source>
        <dbReference type="ARBA" id="ARBA00023150"/>
    </source>
</evidence>
<evidence type="ECO:0000313" key="10">
    <source>
        <dbReference type="EMBL" id="ESP88776.1"/>
    </source>
</evidence>
<dbReference type="AlphaFoldDB" id="V4GUG0"/>
<feature type="domain" description="MobA-like NTP transferase" evidence="9">
    <location>
        <begin position="19"/>
        <end position="199"/>
    </location>
</feature>
<dbReference type="InterPro" id="IPR029044">
    <property type="entry name" value="Nucleotide-diphossugar_trans"/>
</dbReference>
<evidence type="ECO:0000256" key="1">
    <source>
        <dbReference type="ARBA" id="ARBA00022490"/>
    </source>
</evidence>
<dbReference type="PANTHER" id="PTHR19136">
    <property type="entry name" value="MOLYBDENUM COFACTOR GUANYLYLTRANSFERASE"/>
    <property type="match status" value="1"/>
</dbReference>
<comment type="caution">
    <text evidence="10">The sequence shown here is derived from an EMBL/GenBank/DDBJ whole genome shotgun (WGS) entry which is preliminary data.</text>
</comment>
<dbReference type="CDD" id="cd02503">
    <property type="entry name" value="MobA"/>
    <property type="match status" value="1"/>
</dbReference>
<keyword evidence="5" id="KW-0460">Magnesium</keyword>
<keyword evidence="7" id="KW-0501">Molybdenum cofactor biosynthesis</keyword>
<dbReference type="SUPFAM" id="SSF53448">
    <property type="entry name" value="Nucleotide-diphospho-sugar transferases"/>
    <property type="match status" value="1"/>
</dbReference>
<dbReference type="GO" id="GO:0046872">
    <property type="term" value="F:metal ion binding"/>
    <property type="evidence" value="ECO:0007669"/>
    <property type="project" value="UniProtKB-KW"/>
</dbReference>
<keyword evidence="2" id="KW-0808">Transferase</keyword>
<dbReference type="Proteomes" id="UP000017840">
    <property type="component" value="Unassembled WGS sequence"/>
</dbReference>
<evidence type="ECO:0000256" key="2">
    <source>
        <dbReference type="ARBA" id="ARBA00022679"/>
    </source>
</evidence>
<evidence type="ECO:0000256" key="6">
    <source>
        <dbReference type="ARBA" id="ARBA00023134"/>
    </source>
</evidence>